<keyword evidence="1" id="KW-0175">Coiled coil</keyword>
<evidence type="ECO:0000256" key="2">
    <source>
        <dbReference type="SAM" id="MobiDB-lite"/>
    </source>
</evidence>
<name>A0A328MZV3_9ACTN</name>
<feature type="region of interest" description="Disordered" evidence="2">
    <location>
        <begin position="250"/>
        <end position="341"/>
    </location>
</feature>
<accession>A0A328MZV3</accession>
<feature type="region of interest" description="Disordered" evidence="2">
    <location>
        <begin position="143"/>
        <end position="173"/>
    </location>
</feature>
<comment type="caution">
    <text evidence="3">The sequence shown here is derived from an EMBL/GenBank/DDBJ whole genome shotgun (WGS) entry which is preliminary data.</text>
</comment>
<sequence>MADNEIAEFHQRATSAVTAAIQAAGQLAQVLIDARIAQLQRAARVSEEQARQIRAQARAAQQADAAVWRPATRPAWWRQASPDDIARAWRASSGWAVVDPRARRAQQIIAERLAERGVRVDSEAGGRPENVAWLSDQLDRAAVDDAPDSRPDPADGRADPEDGGRRRTARQRQEEMAIHVRAVWSPERAERVIGSPAWPALAYKLDQLEQAGHDVRDLLRQVPGFVDRAHTPAAYAFRVVDDYAADVDQTAGDQGEADSQPAPERGSVTLEGEWRDTGGAAEDHAASRDRSEARAAHLAAQGFPSSTRSAVVAAAASPAIDARQRPAGPGAQVAPEAAPGR</sequence>
<evidence type="ECO:0000313" key="4">
    <source>
        <dbReference type="Proteomes" id="UP000248966"/>
    </source>
</evidence>
<evidence type="ECO:0000313" key="3">
    <source>
        <dbReference type="EMBL" id="RAN98223.1"/>
    </source>
</evidence>
<reference evidence="3 4" key="1">
    <citation type="submission" date="2018-03" db="EMBL/GenBank/DDBJ databases">
        <title>Defining the species Micromonospora saelicesensis and Micromonospora noduli under the framework of genomics.</title>
        <authorList>
            <person name="Riesco R."/>
            <person name="Trujillo M.E."/>
        </authorList>
    </citation>
    <scope>NUCLEOTIDE SEQUENCE [LARGE SCALE GENOMIC DNA]</scope>
    <source>
        <strain evidence="3 4">LAH08</strain>
    </source>
</reference>
<gene>
    <name evidence="3" type="ORF">LAH08_04207</name>
</gene>
<dbReference type="RefSeq" id="WP_112585867.1">
    <property type="nucleotide sequence ID" value="NZ_PYAA01000025.1"/>
</dbReference>
<dbReference type="AlphaFoldDB" id="A0A328MZV3"/>
<feature type="coiled-coil region" evidence="1">
    <location>
        <begin position="36"/>
        <end position="63"/>
    </location>
</feature>
<evidence type="ECO:0000256" key="1">
    <source>
        <dbReference type="SAM" id="Coils"/>
    </source>
</evidence>
<organism evidence="3 4">
    <name type="scientific">Micromonospora noduli</name>
    <dbReference type="NCBI Taxonomy" id="709876"/>
    <lineage>
        <taxon>Bacteria</taxon>
        <taxon>Bacillati</taxon>
        <taxon>Actinomycetota</taxon>
        <taxon>Actinomycetes</taxon>
        <taxon>Micromonosporales</taxon>
        <taxon>Micromonosporaceae</taxon>
        <taxon>Micromonospora</taxon>
    </lineage>
</organism>
<protein>
    <submittedName>
        <fullName evidence="3">Uncharacterized protein</fullName>
    </submittedName>
</protein>
<feature type="compositionally biased region" description="Basic and acidic residues" evidence="2">
    <location>
        <begin position="272"/>
        <end position="295"/>
    </location>
</feature>
<dbReference type="Proteomes" id="UP000248966">
    <property type="component" value="Unassembled WGS sequence"/>
</dbReference>
<dbReference type="EMBL" id="PYAA01000025">
    <property type="protein sequence ID" value="RAN98223.1"/>
    <property type="molecule type" value="Genomic_DNA"/>
</dbReference>
<feature type="compositionally biased region" description="Low complexity" evidence="2">
    <location>
        <begin position="304"/>
        <end position="319"/>
    </location>
</feature>
<proteinExistence type="predicted"/>